<dbReference type="EMBL" id="FOHB01000001">
    <property type="protein sequence ID" value="SER74335.1"/>
    <property type="molecule type" value="Genomic_DNA"/>
</dbReference>
<evidence type="ECO:0000313" key="3">
    <source>
        <dbReference type="EMBL" id="SER74335.1"/>
    </source>
</evidence>
<proteinExistence type="predicted"/>
<feature type="transmembrane region" description="Helical" evidence="2">
    <location>
        <begin position="159"/>
        <end position="181"/>
    </location>
</feature>
<accession>A0A1H9RPD3</accession>
<keyword evidence="2" id="KW-0812">Transmembrane</keyword>
<dbReference type="RefSeq" id="WP_091755906.1">
    <property type="nucleotide sequence ID" value="NZ_FOHB01000001.1"/>
</dbReference>
<keyword evidence="2" id="KW-0472">Membrane</keyword>
<name>A0A1H9RPD3_9MICO</name>
<dbReference type="AlphaFoldDB" id="A0A1H9RPD3"/>
<keyword evidence="2" id="KW-1133">Transmembrane helix</keyword>
<feature type="transmembrane region" description="Helical" evidence="2">
    <location>
        <begin position="88"/>
        <end position="112"/>
    </location>
</feature>
<feature type="region of interest" description="Disordered" evidence="1">
    <location>
        <begin position="195"/>
        <end position="230"/>
    </location>
</feature>
<sequence>MTRSREILPAADAGTPAAGTGHPVLRAAVTGAGLGVLWGVGARVFMRLVTDNPGFSWAGTLFILGLAALMGMGLGVVAAAKATGARRWWLLALLPGLLLLAGQGMPFIPAFVLGGLLFTRRHALIRAVGAVGVVGSVVVLWFLIRLNQDTMLSMPVPQLVRGLVAFAALAVALAAGASVLWRPWAARDDRSVEGASRLDGSRAGQEGQEQVAEPVSSGLAAPALPTSAQR</sequence>
<gene>
    <name evidence="3" type="ORF">SAMN05216199_1058</name>
</gene>
<evidence type="ECO:0000313" key="4">
    <source>
        <dbReference type="Proteomes" id="UP000199019"/>
    </source>
</evidence>
<dbReference type="STRING" id="587636.SAMN05216199_1058"/>
<feature type="transmembrane region" description="Helical" evidence="2">
    <location>
        <begin position="124"/>
        <end position="144"/>
    </location>
</feature>
<reference evidence="4" key="1">
    <citation type="submission" date="2016-10" db="EMBL/GenBank/DDBJ databases">
        <authorList>
            <person name="Varghese N."/>
            <person name="Submissions S."/>
        </authorList>
    </citation>
    <scope>NUCLEOTIDE SEQUENCE [LARGE SCALE GENOMIC DNA]</scope>
    <source>
        <strain evidence="4">CGMCC 1.6963</strain>
    </source>
</reference>
<evidence type="ECO:0000256" key="1">
    <source>
        <dbReference type="SAM" id="MobiDB-lite"/>
    </source>
</evidence>
<feature type="transmembrane region" description="Helical" evidence="2">
    <location>
        <begin position="57"/>
        <end position="82"/>
    </location>
</feature>
<organism evidence="3 4">
    <name type="scientific">Pedococcus cremeus</name>
    <dbReference type="NCBI Taxonomy" id="587636"/>
    <lineage>
        <taxon>Bacteria</taxon>
        <taxon>Bacillati</taxon>
        <taxon>Actinomycetota</taxon>
        <taxon>Actinomycetes</taxon>
        <taxon>Micrococcales</taxon>
        <taxon>Intrasporangiaceae</taxon>
        <taxon>Pedococcus</taxon>
    </lineage>
</organism>
<evidence type="ECO:0000256" key="2">
    <source>
        <dbReference type="SAM" id="Phobius"/>
    </source>
</evidence>
<feature type="transmembrane region" description="Helical" evidence="2">
    <location>
        <begin position="24"/>
        <end position="45"/>
    </location>
</feature>
<keyword evidence="4" id="KW-1185">Reference proteome</keyword>
<dbReference type="Proteomes" id="UP000199019">
    <property type="component" value="Unassembled WGS sequence"/>
</dbReference>
<protein>
    <submittedName>
        <fullName evidence="3">Uncharacterized protein</fullName>
    </submittedName>
</protein>